<dbReference type="SFLD" id="SFLDG01123">
    <property type="entry name" value="methyltransferase_(Class_B)"/>
    <property type="match status" value="1"/>
</dbReference>
<dbReference type="InterPro" id="IPR006638">
    <property type="entry name" value="Elp3/MiaA/NifB-like_rSAM"/>
</dbReference>
<evidence type="ECO:0000313" key="8">
    <source>
        <dbReference type="EMBL" id="NBH60202.1"/>
    </source>
</evidence>
<dbReference type="GO" id="GO:0005829">
    <property type="term" value="C:cytosol"/>
    <property type="evidence" value="ECO:0007669"/>
    <property type="project" value="TreeGrafter"/>
</dbReference>
<gene>
    <name evidence="8" type="ORF">D0435_00750</name>
</gene>
<dbReference type="PROSITE" id="PS51332">
    <property type="entry name" value="B12_BINDING"/>
    <property type="match status" value="1"/>
</dbReference>
<dbReference type="SFLD" id="SFLDS00029">
    <property type="entry name" value="Radical_SAM"/>
    <property type="match status" value="1"/>
</dbReference>
<dbReference type="InterPro" id="IPR006158">
    <property type="entry name" value="Cobalamin-bd"/>
</dbReference>
<dbReference type="GO" id="GO:0046872">
    <property type="term" value="F:metal ion binding"/>
    <property type="evidence" value="ECO:0007669"/>
    <property type="project" value="UniProtKB-KW"/>
</dbReference>
<keyword evidence="5" id="KW-0411">Iron-sulfur</keyword>
<evidence type="ECO:0000256" key="3">
    <source>
        <dbReference type="ARBA" id="ARBA00022723"/>
    </source>
</evidence>
<evidence type="ECO:0000313" key="9">
    <source>
        <dbReference type="Proteomes" id="UP000446866"/>
    </source>
</evidence>
<dbReference type="Proteomes" id="UP000446866">
    <property type="component" value="Unassembled WGS sequence"/>
</dbReference>
<reference evidence="8 9" key="1">
    <citation type="submission" date="2018-08" db="EMBL/GenBank/DDBJ databases">
        <title>Murine metabolic-syndrome-specific gut microbial biobank.</title>
        <authorList>
            <person name="Liu C."/>
        </authorList>
    </citation>
    <scope>NUCLEOTIDE SEQUENCE [LARGE SCALE GENOMIC DNA]</scope>
    <source>
        <strain evidence="8 9">28</strain>
    </source>
</reference>
<organism evidence="8 9">
    <name type="scientific">Anaerotruncus colihominis</name>
    <dbReference type="NCBI Taxonomy" id="169435"/>
    <lineage>
        <taxon>Bacteria</taxon>
        <taxon>Bacillati</taxon>
        <taxon>Bacillota</taxon>
        <taxon>Clostridia</taxon>
        <taxon>Eubacteriales</taxon>
        <taxon>Oscillospiraceae</taxon>
        <taxon>Anaerotruncus</taxon>
    </lineage>
</organism>
<dbReference type="EMBL" id="QXWK01000001">
    <property type="protein sequence ID" value="NBH60202.1"/>
    <property type="molecule type" value="Genomic_DNA"/>
</dbReference>
<accession>A0A845QEX1</accession>
<dbReference type="InterPro" id="IPR034466">
    <property type="entry name" value="Methyltransferase_Class_B"/>
</dbReference>
<dbReference type="SFLD" id="SFLDG01082">
    <property type="entry name" value="B12-binding_domain_containing"/>
    <property type="match status" value="1"/>
</dbReference>
<evidence type="ECO:0000256" key="2">
    <source>
        <dbReference type="ARBA" id="ARBA00022691"/>
    </source>
</evidence>
<feature type="domain" description="Radical SAM core" evidence="7">
    <location>
        <begin position="176"/>
        <end position="399"/>
    </location>
</feature>
<dbReference type="SUPFAM" id="SSF102114">
    <property type="entry name" value="Radical SAM enzymes"/>
    <property type="match status" value="1"/>
</dbReference>
<evidence type="ECO:0000259" key="7">
    <source>
        <dbReference type="PROSITE" id="PS51918"/>
    </source>
</evidence>
<keyword evidence="9" id="KW-1185">Reference proteome</keyword>
<comment type="cofactor">
    <cofactor evidence="1">
        <name>[4Fe-4S] cluster</name>
        <dbReference type="ChEBI" id="CHEBI:49883"/>
    </cofactor>
</comment>
<dbReference type="InterPro" id="IPR007197">
    <property type="entry name" value="rSAM"/>
</dbReference>
<keyword evidence="2" id="KW-0949">S-adenosyl-L-methionine</keyword>
<dbReference type="InterPro" id="IPR025288">
    <property type="entry name" value="DUF4080"/>
</dbReference>
<dbReference type="InterPro" id="IPR051198">
    <property type="entry name" value="BchE-like"/>
</dbReference>
<sequence>MKILLTTLNSKYVHSNLALKYLYSVAVGSGLDIELKEFTINNEMGYIYGEILRGGYDLVCFSTYIWNVEKICQLGRQLKQANPSIRIMLGGPEASYEAASFMEENPWSDYILRGEGELGFFQFCKELVLSGSVLSGLNPEKVYGLTYRKDKEVRETADGPVLAMEKLPFPYEILEMETDKVVYYESARGCPYRCSYCLSSLEKTIRALPLERTFKELDFFLAEKVKQVKFIDRTFNYDRNRAREIWKYLIEQDNGVTNFHFEICAELLDEETFSLLGMARDGLFQFEIGIQTTNEKTLTAIQRSSNIPKLLSNVEQLIALGNSHIHVDLIAGLPFEGYTSFGHSFNAVYALGADNLQLGFLKLLKGTKARSQAESYGYVYRSEAPYEVIANDFISAGELVRLKMIEHVLDLYANKGGFSQSLHYLCKASSATAFRFYEKLSAFFYEEGYQHRSHKKEDLYRILFRFALHLEEDFPGISEKTKTLLSADLEQTMNFDAVKKFHKKGWEF</sequence>
<name>A0A845QEX1_9FIRM</name>
<dbReference type="Pfam" id="PF04055">
    <property type="entry name" value="Radical_SAM"/>
    <property type="match status" value="1"/>
</dbReference>
<dbReference type="InterPro" id="IPR023404">
    <property type="entry name" value="rSAM_horseshoe"/>
</dbReference>
<dbReference type="GO" id="GO:0003824">
    <property type="term" value="F:catalytic activity"/>
    <property type="evidence" value="ECO:0007669"/>
    <property type="project" value="InterPro"/>
</dbReference>
<keyword evidence="4" id="KW-0408">Iron</keyword>
<evidence type="ECO:0000256" key="5">
    <source>
        <dbReference type="ARBA" id="ARBA00023014"/>
    </source>
</evidence>
<keyword evidence="3" id="KW-0479">Metal-binding</keyword>
<comment type="caution">
    <text evidence="8">The sequence shown here is derived from an EMBL/GenBank/DDBJ whole genome shotgun (WGS) entry which is preliminary data.</text>
</comment>
<dbReference type="PROSITE" id="PS51918">
    <property type="entry name" value="RADICAL_SAM"/>
    <property type="match status" value="1"/>
</dbReference>
<dbReference type="AlphaFoldDB" id="A0A845QEX1"/>
<dbReference type="SMART" id="SM00729">
    <property type="entry name" value="Elp3"/>
    <property type="match status" value="1"/>
</dbReference>
<dbReference type="Gene3D" id="3.40.50.280">
    <property type="entry name" value="Cobalamin-binding domain"/>
    <property type="match status" value="1"/>
</dbReference>
<evidence type="ECO:0000256" key="1">
    <source>
        <dbReference type="ARBA" id="ARBA00001966"/>
    </source>
</evidence>
<dbReference type="Pfam" id="PF13311">
    <property type="entry name" value="DUF4080"/>
    <property type="match status" value="1"/>
</dbReference>
<dbReference type="Pfam" id="PF02310">
    <property type="entry name" value="B12-binding"/>
    <property type="match status" value="1"/>
</dbReference>
<protein>
    <submittedName>
        <fullName evidence="8">DUF4080 domain-containing protein</fullName>
    </submittedName>
</protein>
<dbReference type="PANTHER" id="PTHR43409:SF16">
    <property type="entry name" value="SLR0320 PROTEIN"/>
    <property type="match status" value="1"/>
</dbReference>
<dbReference type="GO" id="GO:0031419">
    <property type="term" value="F:cobalamin binding"/>
    <property type="evidence" value="ECO:0007669"/>
    <property type="project" value="InterPro"/>
</dbReference>
<dbReference type="Gene3D" id="3.80.30.20">
    <property type="entry name" value="tm_1862 like domain"/>
    <property type="match status" value="1"/>
</dbReference>
<evidence type="ECO:0000256" key="4">
    <source>
        <dbReference type="ARBA" id="ARBA00023004"/>
    </source>
</evidence>
<dbReference type="RefSeq" id="WP_160200501.1">
    <property type="nucleotide sequence ID" value="NZ_QXWK01000001.1"/>
</dbReference>
<evidence type="ECO:0000259" key="6">
    <source>
        <dbReference type="PROSITE" id="PS51332"/>
    </source>
</evidence>
<dbReference type="PANTHER" id="PTHR43409">
    <property type="entry name" value="ANAEROBIC MAGNESIUM-PROTOPORPHYRIN IX MONOMETHYL ESTER CYCLASE-RELATED"/>
    <property type="match status" value="1"/>
</dbReference>
<proteinExistence type="predicted"/>
<dbReference type="InterPro" id="IPR058240">
    <property type="entry name" value="rSAM_sf"/>
</dbReference>
<feature type="domain" description="B12-binding" evidence="6">
    <location>
        <begin position="1"/>
        <end position="134"/>
    </location>
</feature>
<dbReference type="GO" id="GO:0051539">
    <property type="term" value="F:4 iron, 4 sulfur cluster binding"/>
    <property type="evidence" value="ECO:0007669"/>
    <property type="project" value="UniProtKB-KW"/>
</dbReference>